<evidence type="ECO:0000313" key="3">
    <source>
        <dbReference type="WBParaSite" id="TCNE_0001688301-mRNA-1"/>
    </source>
</evidence>
<evidence type="ECO:0000313" key="2">
    <source>
        <dbReference type="Proteomes" id="UP000050794"/>
    </source>
</evidence>
<reference evidence="1 2" key="2">
    <citation type="submission" date="2018-11" db="EMBL/GenBank/DDBJ databases">
        <authorList>
            <consortium name="Pathogen Informatics"/>
        </authorList>
    </citation>
    <scope>NUCLEOTIDE SEQUENCE [LARGE SCALE GENOMIC DNA]</scope>
</reference>
<gene>
    <name evidence="1" type="ORF">TCNE_LOCUS16882</name>
</gene>
<reference evidence="3" key="1">
    <citation type="submission" date="2016-06" db="UniProtKB">
        <authorList>
            <consortium name="WormBaseParasite"/>
        </authorList>
    </citation>
    <scope>IDENTIFICATION</scope>
</reference>
<dbReference type="EMBL" id="UYWY01023968">
    <property type="protein sequence ID" value="VDM48203.1"/>
    <property type="molecule type" value="Genomic_DNA"/>
</dbReference>
<proteinExistence type="predicted"/>
<protein>
    <submittedName>
        <fullName evidence="3">Peptidase_S8 domain-containing protein</fullName>
    </submittedName>
</protein>
<keyword evidence="2" id="KW-1185">Reference proteome</keyword>
<sequence length="102" mass="10928">MGKGTEGEKACEGIGEMERPFASYDSHGSVCVAAILAADRMFHRPVPATYRMPAGSWTKYRMSCCILGSQATPVGAFTDRALIVRLTATLPFITGIAFAHNS</sequence>
<dbReference type="AlphaFoldDB" id="A0A183V812"/>
<dbReference type="Proteomes" id="UP000050794">
    <property type="component" value="Unassembled WGS sequence"/>
</dbReference>
<dbReference type="WBParaSite" id="TCNE_0001688301-mRNA-1">
    <property type="protein sequence ID" value="TCNE_0001688301-mRNA-1"/>
    <property type="gene ID" value="TCNE_0001688301"/>
</dbReference>
<organism evidence="2 3">
    <name type="scientific">Toxocara canis</name>
    <name type="common">Canine roundworm</name>
    <dbReference type="NCBI Taxonomy" id="6265"/>
    <lineage>
        <taxon>Eukaryota</taxon>
        <taxon>Metazoa</taxon>
        <taxon>Ecdysozoa</taxon>
        <taxon>Nematoda</taxon>
        <taxon>Chromadorea</taxon>
        <taxon>Rhabditida</taxon>
        <taxon>Spirurina</taxon>
        <taxon>Ascaridomorpha</taxon>
        <taxon>Ascaridoidea</taxon>
        <taxon>Toxocaridae</taxon>
        <taxon>Toxocara</taxon>
    </lineage>
</organism>
<accession>A0A183V812</accession>
<evidence type="ECO:0000313" key="1">
    <source>
        <dbReference type="EMBL" id="VDM48203.1"/>
    </source>
</evidence>
<name>A0A183V812_TOXCA</name>